<dbReference type="Pfam" id="PF13489">
    <property type="entry name" value="Methyltransf_23"/>
    <property type="match status" value="1"/>
</dbReference>
<dbReference type="Gene3D" id="3.40.50.150">
    <property type="entry name" value="Vaccinia Virus protein VP39"/>
    <property type="match status" value="1"/>
</dbReference>
<dbReference type="EMBL" id="HG793159">
    <property type="protein sequence ID" value="CRL28209.1"/>
    <property type="molecule type" value="Genomic_DNA"/>
</dbReference>
<evidence type="ECO:0000313" key="1">
    <source>
        <dbReference type="EMBL" id="CRL28209.1"/>
    </source>
</evidence>
<protein>
    <submittedName>
        <fullName evidence="1">Str. FM013</fullName>
    </submittedName>
</protein>
<dbReference type="STRING" id="1429867.A0A0G4PP98"/>
<dbReference type="AlphaFoldDB" id="A0A0G4PP98"/>
<reference evidence="1 2" key="1">
    <citation type="journal article" date="2014" name="Nat. Commun.">
        <title>Multiple recent horizontal transfers of a large genomic region in cheese making fungi.</title>
        <authorList>
            <person name="Cheeseman K."/>
            <person name="Ropars J."/>
            <person name="Renault P."/>
            <person name="Dupont J."/>
            <person name="Gouzy J."/>
            <person name="Branca A."/>
            <person name="Abraham A.L."/>
            <person name="Ceppi M."/>
            <person name="Conseiller E."/>
            <person name="Debuchy R."/>
            <person name="Malagnac F."/>
            <person name="Goarin A."/>
            <person name="Silar P."/>
            <person name="Lacoste S."/>
            <person name="Sallet E."/>
            <person name="Bensimon A."/>
            <person name="Giraud T."/>
            <person name="Brygoo Y."/>
        </authorList>
    </citation>
    <scope>NUCLEOTIDE SEQUENCE [LARGE SCALE GENOMIC DNA]</scope>
    <source>
        <strain evidence="2">FM 013</strain>
    </source>
</reference>
<dbReference type="Proteomes" id="UP000053732">
    <property type="component" value="Unassembled WGS sequence"/>
</dbReference>
<dbReference type="PANTHER" id="PTHR43591">
    <property type="entry name" value="METHYLTRANSFERASE"/>
    <property type="match status" value="1"/>
</dbReference>
<accession>A0A0G4PP98</accession>
<dbReference type="CDD" id="cd02440">
    <property type="entry name" value="AdoMet_MTases"/>
    <property type="match status" value="1"/>
</dbReference>
<organism evidence="1 2">
    <name type="scientific">Penicillium camemberti (strain FM 013)</name>
    <dbReference type="NCBI Taxonomy" id="1429867"/>
    <lineage>
        <taxon>Eukaryota</taxon>
        <taxon>Fungi</taxon>
        <taxon>Dikarya</taxon>
        <taxon>Ascomycota</taxon>
        <taxon>Pezizomycotina</taxon>
        <taxon>Eurotiomycetes</taxon>
        <taxon>Eurotiomycetidae</taxon>
        <taxon>Eurotiales</taxon>
        <taxon>Aspergillaceae</taxon>
        <taxon>Penicillium</taxon>
    </lineage>
</organism>
<dbReference type="PANTHER" id="PTHR43591:SF10">
    <property type="entry name" value="ABC TRANSMEMBRANE TYPE-1 DOMAIN-CONTAINING PROTEIN-RELATED"/>
    <property type="match status" value="1"/>
</dbReference>
<dbReference type="GO" id="GO:0008168">
    <property type="term" value="F:methyltransferase activity"/>
    <property type="evidence" value="ECO:0007669"/>
    <property type="project" value="TreeGrafter"/>
</dbReference>
<sequence>MPKSNHIEVDTDVYISANYADDWQSETTSIGTSIYNGLMENGRRIPADDMAFESYEAGSPVGKNPTHVLDIGTGKGNWAIDVADMFPSATVRGVDLFPPPITWMPPNCILEVDNVLEEWTWKNPLDLIHMRIMTGSFDPAGWDHVYKTSFKNLRPGGWIEQYEGSTSIQCDDDSLPADSILRTWGPTMNACGARAGLCLDTLDTMRGAIEKAGFVDIQEKPYQWPIGPWARDQKYKEAGVVNFQHWLSGMEGWCMWLLTHFGAPDPWSKDEVTVYLAKVRSELKNPKYHIYQRARRVWARKPFPGELTPEMTPEMTPIKGEVA</sequence>
<dbReference type="InterPro" id="IPR029063">
    <property type="entry name" value="SAM-dependent_MTases_sf"/>
</dbReference>
<dbReference type="SUPFAM" id="SSF53335">
    <property type="entry name" value="S-adenosyl-L-methionine-dependent methyltransferases"/>
    <property type="match status" value="1"/>
</dbReference>
<keyword evidence="2" id="KW-1185">Reference proteome</keyword>
<proteinExistence type="predicted"/>
<name>A0A0G4PP98_PENC3</name>
<gene>
    <name evidence="1" type="ORF">PCAMFM013_S026g000074</name>
</gene>
<evidence type="ECO:0000313" key="2">
    <source>
        <dbReference type="Proteomes" id="UP000053732"/>
    </source>
</evidence>